<dbReference type="EMBL" id="LGSZ01000022">
    <property type="protein sequence ID" value="KPH82099.1"/>
    <property type="molecule type" value="Genomic_DNA"/>
</dbReference>
<evidence type="ECO:0000313" key="2">
    <source>
        <dbReference type="EMBL" id="KPH82099.1"/>
    </source>
</evidence>
<proteinExistence type="predicted"/>
<comment type="caution">
    <text evidence="2">The sequence shown here is derived from an EMBL/GenBank/DDBJ whole genome shotgun (WGS) entry which is preliminary data.</text>
</comment>
<sequence>MAGDNRGTRAWHDVNSVQEAPREKQKSSGRIAADEAAARKKIEALKALRLAKQAAEPPAAPAAPKASKRKAAAAAT</sequence>
<feature type="region of interest" description="Disordered" evidence="1">
    <location>
        <begin position="53"/>
        <end position="76"/>
    </location>
</feature>
<dbReference type="RefSeq" id="WP_054207748.1">
    <property type="nucleotide sequence ID" value="NZ_LGSZ01000022.1"/>
</dbReference>
<feature type="compositionally biased region" description="Basic and acidic residues" evidence="1">
    <location>
        <begin position="20"/>
        <end position="36"/>
    </location>
</feature>
<dbReference type="AlphaFoldDB" id="A0A0N1F7B4"/>
<organism evidence="2 3">
    <name type="scientific">Bosea vaviloviae</name>
    <dbReference type="NCBI Taxonomy" id="1526658"/>
    <lineage>
        <taxon>Bacteria</taxon>
        <taxon>Pseudomonadati</taxon>
        <taxon>Pseudomonadota</taxon>
        <taxon>Alphaproteobacteria</taxon>
        <taxon>Hyphomicrobiales</taxon>
        <taxon>Boseaceae</taxon>
        <taxon>Bosea</taxon>
    </lineage>
</organism>
<protein>
    <submittedName>
        <fullName evidence="2">Uncharacterized protein</fullName>
    </submittedName>
</protein>
<dbReference type="OrthoDB" id="8164019at2"/>
<feature type="compositionally biased region" description="Basic and acidic residues" evidence="1">
    <location>
        <begin position="1"/>
        <end position="12"/>
    </location>
</feature>
<gene>
    <name evidence="2" type="ORF">AE618_03915</name>
</gene>
<dbReference type="PATRIC" id="fig|1526658.3.peg.3117"/>
<feature type="compositionally biased region" description="Low complexity" evidence="1">
    <location>
        <begin position="53"/>
        <end position="65"/>
    </location>
</feature>
<evidence type="ECO:0000256" key="1">
    <source>
        <dbReference type="SAM" id="MobiDB-lite"/>
    </source>
</evidence>
<reference evidence="2 3" key="1">
    <citation type="submission" date="2015-07" db="EMBL/GenBank/DDBJ databases">
        <title>Whole genome sequencing of Bosea vaviloviae isolated from cave pool.</title>
        <authorList>
            <person name="Tan N.E.H."/>
            <person name="Lee Y.P."/>
            <person name="Gan H.M."/>
            <person name="Barton H."/>
            <person name="Savka M.A."/>
        </authorList>
    </citation>
    <scope>NUCLEOTIDE SEQUENCE [LARGE SCALE GENOMIC DNA]</scope>
    <source>
        <strain evidence="2 3">SD260</strain>
    </source>
</reference>
<name>A0A0N1F7B4_9HYPH</name>
<keyword evidence="3" id="KW-1185">Reference proteome</keyword>
<dbReference type="Proteomes" id="UP000037822">
    <property type="component" value="Unassembled WGS sequence"/>
</dbReference>
<accession>A0A0N1F7B4</accession>
<evidence type="ECO:0000313" key="3">
    <source>
        <dbReference type="Proteomes" id="UP000037822"/>
    </source>
</evidence>
<feature type="compositionally biased region" description="Basic residues" evidence="1">
    <location>
        <begin position="66"/>
        <end position="76"/>
    </location>
</feature>
<feature type="region of interest" description="Disordered" evidence="1">
    <location>
        <begin position="1"/>
        <end position="36"/>
    </location>
</feature>